<gene>
    <name evidence="10" type="ORF">FMM08_05060</name>
</gene>
<dbReference type="InterPro" id="IPR012675">
    <property type="entry name" value="Beta-grasp_dom_sf"/>
</dbReference>
<dbReference type="InterPro" id="IPR017927">
    <property type="entry name" value="FAD-bd_FR_type"/>
</dbReference>
<dbReference type="AlphaFoldDB" id="A0A5C8ZKA9"/>
<name>A0A5C8ZKA9_9ACTN</name>
<reference evidence="10 11" key="1">
    <citation type="submission" date="2019-07" db="EMBL/GenBank/DDBJ databases">
        <title>Quadrisphaera sp. strain DD2A genome sequencing and assembly.</title>
        <authorList>
            <person name="Kim I."/>
        </authorList>
    </citation>
    <scope>NUCLEOTIDE SEQUENCE [LARGE SCALE GENOMIC DNA]</scope>
    <source>
        <strain evidence="10 11">DD2A</strain>
    </source>
</reference>
<feature type="domain" description="FAD-binding FR-type" evidence="9">
    <location>
        <begin position="8"/>
        <end position="111"/>
    </location>
</feature>
<dbReference type="InterPro" id="IPR017938">
    <property type="entry name" value="Riboflavin_synthase-like_b-brl"/>
</dbReference>
<evidence type="ECO:0000313" key="11">
    <source>
        <dbReference type="Proteomes" id="UP000321234"/>
    </source>
</evidence>
<sequence>MRSLPDVRAPLRLRVAAREELTPVVVLLTLVAPDGSALPGYAAGAHVTVTAPNGHRRSYSLAEAGGPAPTRYVIGVLREEGGRGGSVSLHDDVRVGDELDVAPPRNAFPLLPARRYVLIAGGIGITPVRAMAAELRARGDAEVTVLFLTRSPELTPWLEELREQGAVVHHSAERGRLDLWPWLAEPDDDARVYCCGPTSLLEEVRALTVHWRPSRVHTEDFAGVSADDVGGAPFTAVWQPTGERVEVPAGTSALTALRRAGLPVDGDCEAGTCGTCRLRLVAGRAHHRDLVLDDDECAGGFMPCVSRAVSEELVLAPPTG</sequence>
<dbReference type="InterPro" id="IPR006058">
    <property type="entry name" value="2Fe2S_fd_BS"/>
</dbReference>
<dbReference type="Gene3D" id="3.40.50.80">
    <property type="entry name" value="Nucleotide-binding domain of ferredoxin-NADP reductase (FNR) module"/>
    <property type="match status" value="1"/>
</dbReference>
<dbReference type="PRINTS" id="PR00409">
    <property type="entry name" value="PHDIOXRDTASE"/>
</dbReference>
<dbReference type="InterPro" id="IPR001041">
    <property type="entry name" value="2Fe-2S_ferredoxin-type"/>
</dbReference>
<dbReference type="PROSITE" id="PS51085">
    <property type="entry name" value="2FE2S_FER_2"/>
    <property type="match status" value="1"/>
</dbReference>
<dbReference type="SUPFAM" id="SSF54292">
    <property type="entry name" value="2Fe-2S ferredoxin-like"/>
    <property type="match status" value="1"/>
</dbReference>
<dbReference type="Pfam" id="PF00111">
    <property type="entry name" value="Fer2"/>
    <property type="match status" value="1"/>
</dbReference>
<evidence type="ECO:0000256" key="6">
    <source>
        <dbReference type="ARBA" id="ARBA00023004"/>
    </source>
</evidence>
<dbReference type="InterPro" id="IPR039261">
    <property type="entry name" value="FNR_nucleotide-bd"/>
</dbReference>
<keyword evidence="4" id="KW-0479">Metal-binding</keyword>
<keyword evidence="6" id="KW-0408">Iron</keyword>
<dbReference type="InterPro" id="IPR050415">
    <property type="entry name" value="MRET"/>
</dbReference>
<evidence type="ECO:0000256" key="1">
    <source>
        <dbReference type="ARBA" id="ARBA00001974"/>
    </source>
</evidence>
<comment type="caution">
    <text evidence="10">The sequence shown here is derived from an EMBL/GenBank/DDBJ whole genome shotgun (WGS) entry which is preliminary data.</text>
</comment>
<keyword evidence="3" id="KW-0001">2Fe-2S</keyword>
<dbReference type="Gene3D" id="3.10.20.30">
    <property type="match status" value="1"/>
</dbReference>
<dbReference type="InterPro" id="IPR036010">
    <property type="entry name" value="2Fe-2S_ferredoxin-like_sf"/>
</dbReference>
<dbReference type="PANTHER" id="PTHR47354">
    <property type="entry name" value="NADH OXIDOREDUCTASE HCR"/>
    <property type="match status" value="1"/>
</dbReference>
<dbReference type="Gene3D" id="2.40.30.10">
    <property type="entry name" value="Translation factors"/>
    <property type="match status" value="1"/>
</dbReference>
<keyword evidence="2" id="KW-0285">Flavoprotein</keyword>
<dbReference type="PROSITE" id="PS51384">
    <property type="entry name" value="FAD_FR"/>
    <property type="match status" value="1"/>
</dbReference>
<dbReference type="PANTHER" id="PTHR47354:SF1">
    <property type="entry name" value="CARNITINE MONOOXYGENASE REDUCTASE SUBUNIT"/>
    <property type="match status" value="1"/>
</dbReference>
<dbReference type="SUPFAM" id="SSF63380">
    <property type="entry name" value="Riboflavin synthase domain-like"/>
    <property type="match status" value="1"/>
</dbReference>
<protein>
    <submittedName>
        <fullName evidence="10">Oxidoreductase</fullName>
    </submittedName>
</protein>
<organism evidence="10 11">
    <name type="scientific">Quadrisphaera setariae</name>
    <dbReference type="NCBI Taxonomy" id="2593304"/>
    <lineage>
        <taxon>Bacteria</taxon>
        <taxon>Bacillati</taxon>
        <taxon>Actinomycetota</taxon>
        <taxon>Actinomycetes</taxon>
        <taxon>Kineosporiales</taxon>
        <taxon>Kineosporiaceae</taxon>
        <taxon>Quadrisphaera</taxon>
    </lineage>
</organism>
<comment type="cofactor">
    <cofactor evidence="1">
        <name>FAD</name>
        <dbReference type="ChEBI" id="CHEBI:57692"/>
    </cofactor>
</comment>
<dbReference type="PROSITE" id="PS00197">
    <property type="entry name" value="2FE2S_FER_1"/>
    <property type="match status" value="1"/>
</dbReference>
<evidence type="ECO:0000256" key="2">
    <source>
        <dbReference type="ARBA" id="ARBA00022630"/>
    </source>
</evidence>
<dbReference type="EMBL" id="VKAC01000002">
    <property type="protein sequence ID" value="TXR57589.1"/>
    <property type="molecule type" value="Genomic_DNA"/>
</dbReference>
<dbReference type="GO" id="GO:0016491">
    <property type="term" value="F:oxidoreductase activity"/>
    <property type="evidence" value="ECO:0007669"/>
    <property type="project" value="UniProtKB-KW"/>
</dbReference>
<dbReference type="CDD" id="cd06185">
    <property type="entry name" value="PDR_like"/>
    <property type="match status" value="1"/>
</dbReference>
<accession>A0A5C8ZKA9</accession>
<evidence type="ECO:0000256" key="3">
    <source>
        <dbReference type="ARBA" id="ARBA00022714"/>
    </source>
</evidence>
<dbReference type="Proteomes" id="UP000321234">
    <property type="component" value="Unassembled WGS sequence"/>
</dbReference>
<dbReference type="GO" id="GO:0051537">
    <property type="term" value="F:2 iron, 2 sulfur cluster binding"/>
    <property type="evidence" value="ECO:0007669"/>
    <property type="project" value="UniProtKB-KW"/>
</dbReference>
<proteinExistence type="predicted"/>
<dbReference type="GO" id="GO:0046872">
    <property type="term" value="F:metal ion binding"/>
    <property type="evidence" value="ECO:0007669"/>
    <property type="project" value="UniProtKB-KW"/>
</dbReference>
<dbReference type="RefSeq" id="WP_147925228.1">
    <property type="nucleotide sequence ID" value="NZ_VKAC01000002.1"/>
</dbReference>
<evidence type="ECO:0000313" key="10">
    <source>
        <dbReference type="EMBL" id="TXR57589.1"/>
    </source>
</evidence>
<feature type="domain" description="2Fe-2S ferredoxin-type" evidence="8">
    <location>
        <begin position="232"/>
        <end position="320"/>
    </location>
</feature>
<evidence type="ECO:0000256" key="4">
    <source>
        <dbReference type="ARBA" id="ARBA00022723"/>
    </source>
</evidence>
<dbReference type="SUPFAM" id="SSF52343">
    <property type="entry name" value="Ferredoxin reductase-like, C-terminal NADP-linked domain"/>
    <property type="match status" value="1"/>
</dbReference>
<keyword evidence="11" id="KW-1185">Reference proteome</keyword>
<evidence type="ECO:0000256" key="7">
    <source>
        <dbReference type="ARBA" id="ARBA00023014"/>
    </source>
</evidence>
<dbReference type="CDD" id="cd00207">
    <property type="entry name" value="fer2"/>
    <property type="match status" value="1"/>
</dbReference>
<evidence type="ECO:0000259" key="9">
    <source>
        <dbReference type="PROSITE" id="PS51384"/>
    </source>
</evidence>
<keyword evidence="5" id="KW-0560">Oxidoreductase</keyword>
<evidence type="ECO:0000256" key="5">
    <source>
        <dbReference type="ARBA" id="ARBA00023002"/>
    </source>
</evidence>
<keyword evidence="7" id="KW-0411">Iron-sulfur</keyword>
<evidence type="ECO:0000259" key="8">
    <source>
        <dbReference type="PROSITE" id="PS51085"/>
    </source>
</evidence>
<dbReference type="OrthoDB" id="4307358at2"/>